<dbReference type="InterPro" id="IPR005331">
    <property type="entry name" value="Sulfotransferase"/>
</dbReference>
<keyword evidence="5 9" id="KW-1133">Transmembrane helix</keyword>
<evidence type="ECO:0000256" key="7">
    <source>
        <dbReference type="ARBA" id="ARBA00023136"/>
    </source>
</evidence>
<feature type="region of interest" description="Disordered" evidence="10">
    <location>
        <begin position="94"/>
        <end position="114"/>
    </location>
</feature>
<evidence type="ECO:0000313" key="14">
    <source>
        <dbReference type="RefSeq" id="XP_014668013.1"/>
    </source>
</evidence>
<evidence type="ECO:0000256" key="10">
    <source>
        <dbReference type="SAM" id="MobiDB-lite"/>
    </source>
</evidence>
<comment type="similarity">
    <text evidence="2 9">Belongs to the sulfotransferase 2 family.</text>
</comment>
<dbReference type="RefSeq" id="XP_014668013.1">
    <property type="nucleotide sequence ID" value="XM_014812527.1"/>
</dbReference>
<evidence type="ECO:0000256" key="1">
    <source>
        <dbReference type="ARBA" id="ARBA00004323"/>
    </source>
</evidence>
<dbReference type="Pfam" id="PF03567">
    <property type="entry name" value="Sulfotransfer_2"/>
    <property type="match status" value="1"/>
</dbReference>
<dbReference type="PANTHER" id="PTHR12137:SF54">
    <property type="entry name" value="CARBOHYDRATE SULFOTRANSFERASE"/>
    <property type="match status" value="1"/>
</dbReference>
<dbReference type="RefSeq" id="XP_014668011.1">
    <property type="nucleotide sequence ID" value="XM_014812525.1"/>
</dbReference>
<dbReference type="InterPro" id="IPR018011">
    <property type="entry name" value="Carb_sulfotrans_8-10"/>
</dbReference>
<evidence type="ECO:0000256" key="6">
    <source>
        <dbReference type="ARBA" id="ARBA00023034"/>
    </source>
</evidence>
<protein>
    <recommendedName>
        <fullName evidence="9">Carbohydrate sulfotransferase</fullName>
        <ecNumber evidence="9">2.8.2.-</ecNumber>
    </recommendedName>
</protein>
<evidence type="ECO:0000313" key="11">
    <source>
        <dbReference type="Proteomes" id="UP000695022"/>
    </source>
</evidence>
<keyword evidence="7 9" id="KW-0472">Membrane</keyword>
<evidence type="ECO:0000256" key="5">
    <source>
        <dbReference type="ARBA" id="ARBA00022989"/>
    </source>
</evidence>
<evidence type="ECO:0000256" key="3">
    <source>
        <dbReference type="ARBA" id="ARBA00022679"/>
    </source>
</evidence>
<dbReference type="GeneID" id="106809447"/>
<keyword evidence="6 9" id="KW-0333">Golgi apparatus</keyword>
<evidence type="ECO:0000313" key="12">
    <source>
        <dbReference type="RefSeq" id="XP_014668011.1"/>
    </source>
</evidence>
<organism evidence="11 14">
    <name type="scientific">Priapulus caudatus</name>
    <name type="common">Priapulid worm</name>
    <dbReference type="NCBI Taxonomy" id="37621"/>
    <lineage>
        <taxon>Eukaryota</taxon>
        <taxon>Metazoa</taxon>
        <taxon>Ecdysozoa</taxon>
        <taxon>Scalidophora</taxon>
        <taxon>Priapulida</taxon>
        <taxon>Priapulimorpha</taxon>
        <taxon>Priapulimorphida</taxon>
        <taxon>Priapulidae</taxon>
        <taxon>Priapulus</taxon>
    </lineage>
</organism>
<keyword evidence="4 9" id="KW-0812">Transmembrane</keyword>
<evidence type="ECO:0000256" key="9">
    <source>
        <dbReference type="RuleBase" id="RU364020"/>
    </source>
</evidence>
<dbReference type="EC" id="2.8.2.-" evidence="9"/>
<name>A0ABM1E742_PRICU</name>
<dbReference type="PANTHER" id="PTHR12137">
    <property type="entry name" value="CARBOHYDRATE SULFOTRANSFERASE"/>
    <property type="match status" value="1"/>
</dbReference>
<evidence type="ECO:0000313" key="13">
    <source>
        <dbReference type="RefSeq" id="XP_014668012.1"/>
    </source>
</evidence>
<proteinExistence type="inferred from homology"/>
<evidence type="ECO:0000256" key="8">
    <source>
        <dbReference type="ARBA" id="ARBA00023180"/>
    </source>
</evidence>
<reference evidence="12 13" key="1">
    <citation type="submission" date="2025-05" db="UniProtKB">
        <authorList>
            <consortium name="RefSeq"/>
        </authorList>
    </citation>
    <scope>IDENTIFICATION</scope>
</reference>
<keyword evidence="9" id="KW-0119">Carbohydrate metabolism</keyword>
<accession>A0ABM1E742</accession>
<feature type="transmembrane region" description="Helical" evidence="9">
    <location>
        <begin position="7"/>
        <end position="28"/>
    </location>
</feature>
<dbReference type="Proteomes" id="UP000695022">
    <property type="component" value="Unplaced"/>
</dbReference>
<gene>
    <name evidence="12 13 14" type="primary">LOC106809447</name>
</gene>
<evidence type="ECO:0000256" key="2">
    <source>
        <dbReference type="ARBA" id="ARBA00006339"/>
    </source>
</evidence>
<evidence type="ECO:0000256" key="4">
    <source>
        <dbReference type="ARBA" id="ARBA00022692"/>
    </source>
</evidence>
<keyword evidence="8 9" id="KW-0325">Glycoprotein</keyword>
<keyword evidence="3 9" id="KW-0808">Transferase</keyword>
<sequence>MGQLAKILCVFVVMGFVWMSYYLLPMLLGNIPLPNRTAAVFVKGQGKSLKRLPALNQVNNVTRLHQVIPVAALNQSIRLQIDIKLQVTHTSESRKIHETPPIGGSTNIEDEQKRRKARINQVCRKYNMTGRALSPLNHLIVDDPHHLLYCYVPKVACTNWKRVMLQLAGDRDASLRPAAWVHARGRLPTLARYAARARGTRAATYTSFLFARHPFERLLSAFRNKFESAHDDYFRERYGREIVRRYRENATREALRRGHDVTFAEFARFVGDPRTRARGLNEHWASMFSLCRPCELHYSVVGKYETLAADARFVLQRAHVADAVRFPLVNASSSSSSLRKTSTRDLLGGYMVGLSDVDVARLRGVYAFDFEMFGYEWPIK</sequence>
<comment type="subcellular location">
    <subcellularLocation>
        <location evidence="1 9">Golgi apparatus membrane</location>
        <topology evidence="1 9">Single-pass type II membrane protein</topology>
    </subcellularLocation>
</comment>
<keyword evidence="9" id="KW-0735">Signal-anchor</keyword>
<keyword evidence="11" id="KW-1185">Reference proteome</keyword>
<dbReference type="RefSeq" id="XP_014668012.1">
    <property type="nucleotide sequence ID" value="XM_014812526.1"/>
</dbReference>